<feature type="region of interest" description="Disordered" evidence="1">
    <location>
        <begin position="611"/>
        <end position="638"/>
    </location>
</feature>
<accession>A0AAD6XK41</accession>
<comment type="caution">
    <text evidence="2">The sequence shown here is derived from an EMBL/GenBank/DDBJ whole genome shotgun (WGS) entry which is preliminary data.</text>
</comment>
<evidence type="ECO:0000313" key="2">
    <source>
        <dbReference type="EMBL" id="KAJ7080370.1"/>
    </source>
</evidence>
<dbReference type="EMBL" id="JARJCN010000055">
    <property type="protein sequence ID" value="KAJ7080370.1"/>
    <property type="molecule type" value="Genomic_DNA"/>
</dbReference>
<protein>
    <recommendedName>
        <fullName evidence="4">PWWP domain-containing protein</fullName>
    </recommendedName>
</protein>
<reference evidence="2" key="1">
    <citation type="submission" date="2023-03" db="EMBL/GenBank/DDBJ databases">
        <title>Massive genome expansion in bonnet fungi (Mycena s.s.) driven by repeated elements and novel gene families across ecological guilds.</title>
        <authorList>
            <consortium name="Lawrence Berkeley National Laboratory"/>
            <person name="Harder C.B."/>
            <person name="Miyauchi S."/>
            <person name="Viragh M."/>
            <person name="Kuo A."/>
            <person name="Thoen E."/>
            <person name="Andreopoulos B."/>
            <person name="Lu D."/>
            <person name="Skrede I."/>
            <person name="Drula E."/>
            <person name="Henrissat B."/>
            <person name="Morin E."/>
            <person name="Kohler A."/>
            <person name="Barry K."/>
            <person name="LaButti K."/>
            <person name="Morin E."/>
            <person name="Salamov A."/>
            <person name="Lipzen A."/>
            <person name="Mereny Z."/>
            <person name="Hegedus B."/>
            <person name="Baldrian P."/>
            <person name="Stursova M."/>
            <person name="Weitz H."/>
            <person name="Taylor A."/>
            <person name="Grigoriev I.V."/>
            <person name="Nagy L.G."/>
            <person name="Martin F."/>
            <person name="Kauserud H."/>
        </authorList>
    </citation>
    <scope>NUCLEOTIDE SEQUENCE</scope>
    <source>
        <strain evidence="2">CBHHK173m</strain>
    </source>
</reference>
<evidence type="ECO:0000256" key="1">
    <source>
        <dbReference type="SAM" id="MobiDB-lite"/>
    </source>
</evidence>
<feature type="compositionally biased region" description="Basic and acidic residues" evidence="1">
    <location>
        <begin position="611"/>
        <end position="622"/>
    </location>
</feature>
<name>A0AAD6XK41_9AGAR</name>
<organism evidence="2 3">
    <name type="scientific">Mycena belliarum</name>
    <dbReference type="NCBI Taxonomy" id="1033014"/>
    <lineage>
        <taxon>Eukaryota</taxon>
        <taxon>Fungi</taxon>
        <taxon>Dikarya</taxon>
        <taxon>Basidiomycota</taxon>
        <taxon>Agaricomycotina</taxon>
        <taxon>Agaricomycetes</taxon>
        <taxon>Agaricomycetidae</taxon>
        <taxon>Agaricales</taxon>
        <taxon>Marasmiineae</taxon>
        <taxon>Mycenaceae</taxon>
        <taxon>Mycena</taxon>
    </lineage>
</organism>
<evidence type="ECO:0000313" key="3">
    <source>
        <dbReference type="Proteomes" id="UP001222325"/>
    </source>
</evidence>
<evidence type="ECO:0008006" key="4">
    <source>
        <dbReference type="Google" id="ProtNLM"/>
    </source>
</evidence>
<feature type="region of interest" description="Disordered" evidence="1">
    <location>
        <begin position="300"/>
        <end position="330"/>
    </location>
</feature>
<dbReference type="AlphaFoldDB" id="A0AAD6XK41"/>
<feature type="compositionally biased region" description="Low complexity" evidence="1">
    <location>
        <begin position="171"/>
        <end position="181"/>
    </location>
</feature>
<keyword evidence="3" id="KW-1185">Reference proteome</keyword>
<proteinExistence type="predicted"/>
<dbReference type="Proteomes" id="UP001222325">
    <property type="component" value="Unassembled WGS sequence"/>
</dbReference>
<sequence length="638" mass="71000">MRSLSPKSKVSAARVELQDIDLANLTYLWVLLDFNGGVFGLADEEDGIERIWWPAMVCSSIPTKDNTYRVKLFGPLNAKSEDIIDIAAPHHGNILPYCLNSDEIRFTSPSYVISFPDRISHSPKKRQKLDRSDIEARWYAALTESVKRMKEEEVPSMVFLHSVAGIKTRESSPWPSESGSSKKGKGKGKAKMLTDDELSELDSNPRWSPPPPDSSLTIPGELIFAREKRTSKEYWPAKILAYVPPTRPKQPGRYRVQWIDNTITKDNALLDRELFYVYEDEGFGTCVQGEILSTFQEVVNDTDEPDTPARVGRDFSPSPEPRDPPPSGQAFADLEVREQFVHVKPVLQAVLRDAYPPARERHKLYISGGAGRNALTKDAGERGNMDPRDVDWFHRFLLEWCVRSTGKGIKGVDPPDAGAEGAVAAEAETLNTDDGVASAVAAGEDENDIEAAEAHPMDSDVPRIEVEAPNTDDGVASAVAAGEDENDIEAAEAHPMDSDVPRIEAEAPNTDDGVASALSDMVDLVPRPKPPRQIGCDAYEGLSTMEKMDYCLNVLLPELIVQIFLWRTGKRTSVELLDEEEEARLHALGLEEKRRTDWVFDVKRMRAQKERELRNAGDRNTEEVVGGTVSRPRRAAKR</sequence>
<feature type="region of interest" description="Disordered" evidence="1">
    <location>
        <begin position="169"/>
        <end position="218"/>
    </location>
</feature>
<gene>
    <name evidence="2" type="ORF">B0H15DRAFT_787270</name>
</gene>